<dbReference type="GO" id="GO:0004719">
    <property type="term" value="F:protein-L-isoaspartate (D-aspartate) O-methyltransferase activity"/>
    <property type="evidence" value="ECO:0007669"/>
    <property type="project" value="UniProtKB-EC"/>
</dbReference>
<dbReference type="InterPro" id="IPR029063">
    <property type="entry name" value="SAM-dependent_MTases_sf"/>
</dbReference>
<reference evidence="12" key="1">
    <citation type="submission" date="2021-02" db="EMBL/GenBank/DDBJ databases">
        <title>Natrosporangium hydrolyticum gen. nov., sp. nov, a haloalkaliphilic actinobacterium from a soda solonchak soil.</title>
        <authorList>
            <person name="Sorokin D.Y."/>
            <person name="Khijniak T.V."/>
            <person name="Zakharycheva A.P."/>
            <person name="Boueva O.V."/>
            <person name="Ariskina E.V."/>
            <person name="Hahnke R.L."/>
            <person name="Bunk B."/>
            <person name="Sproer C."/>
            <person name="Schumann P."/>
            <person name="Evtushenko L.I."/>
            <person name="Kublanov I.V."/>
        </authorList>
    </citation>
    <scope>NUCLEOTIDE SEQUENCE</scope>
    <source>
        <strain evidence="12">DSM 106523</strain>
    </source>
</reference>
<dbReference type="PANTHER" id="PTHR11579:SF0">
    <property type="entry name" value="PROTEIN-L-ISOASPARTATE(D-ASPARTATE) O-METHYLTRANSFERASE"/>
    <property type="match status" value="1"/>
</dbReference>
<evidence type="ECO:0000256" key="6">
    <source>
        <dbReference type="ARBA" id="ARBA00022603"/>
    </source>
</evidence>
<dbReference type="GO" id="GO:0032259">
    <property type="term" value="P:methylation"/>
    <property type="evidence" value="ECO:0007669"/>
    <property type="project" value="UniProtKB-KW"/>
</dbReference>
<evidence type="ECO:0000256" key="11">
    <source>
        <dbReference type="ARBA" id="ARBA00031350"/>
    </source>
</evidence>
<proteinExistence type="inferred from homology"/>
<sequence length="395" mass="42533">MVDGINSWQPLSEPVAAAMRQVPRHLFVPDASLEEAYSNSTVVTRRDQDGIATSSSTGPGLMGAMLDQLQLRPGMPVLEIGAGTGYNAALLAALVGPAGHVTAVEITPEVADDARAALTAAGVTNAEIVCGDGEYGHRPNAPYDRIIATAGAWELPQSWGDQLAEGGVLVAPLRIKGLTRSVALTRDPSGVWRSHSALNCGFMPIRGRGAMPERNIRLAEDLTVRFDDGQDVDADELRRVASPPGEVRWSRVLIDRPLDLLDLYLAELDGFCRVLASASVTERGLIEPVAGWGSMGAATRQALGYLTKRTSLDNQYLDELGVCAYGPAAASMLDQLTERVDRWRRTREAIAGVRIEIHPPGRGEVADALMTVEKRHSRVVVRPRQESERRAPQPG</sequence>
<dbReference type="InterPro" id="IPR027573">
    <property type="entry name" value="Methyltran_FxLD"/>
</dbReference>
<keyword evidence="13" id="KW-1185">Reference proteome</keyword>
<dbReference type="EC" id="2.1.1.77" evidence="3"/>
<accession>A0A895Y9A2</accession>
<evidence type="ECO:0000256" key="10">
    <source>
        <dbReference type="ARBA" id="ARBA00031323"/>
    </source>
</evidence>
<dbReference type="KEGG" id="nhy:JQS43_14305"/>
<dbReference type="Proteomes" id="UP000662857">
    <property type="component" value="Chromosome"/>
</dbReference>
<keyword evidence="7" id="KW-0808">Transferase</keyword>
<evidence type="ECO:0000256" key="8">
    <source>
        <dbReference type="ARBA" id="ARBA00022691"/>
    </source>
</evidence>
<evidence type="ECO:0000256" key="4">
    <source>
        <dbReference type="ARBA" id="ARBA00013346"/>
    </source>
</evidence>
<comment type="subcellular location">
    <subcellularLocation>
        <location evidence="1">Cytoplasm</location>
    </subcellularLocation>
</comment>
<evidence type="ECO:0000256" key="9">
    <source>
        <dbReference type="ARBA" id="ARBA00030757"/>
    </source>
</evidence>
<dbReference type="SUPFAM" id="SSF53335">
    <property type="entry name" value="S-adenosyl-L-methionine-dependent methyltransferases"/>
    <property type="match status" value="1"/>
</dbReference>
<dbReference type="CDD" id="cd02440">
    <property type="entry name" value="AdoMet_MTases"/>
    <property type="match status" value="1"/>
</dbReference>
<evidence type="ECO:0000313" key="13">
    <source>
        <dbReference type="Proteomes" id="UP000662857"/>
    </source>
</evidence>
<dbReference type="EMBL" id="CP070499">
    <property type="protein sequence ID" value="QSB12852.1"/>
    <property type="molecule type" value="Genomic_DNA"/>
</dbReference>
<comment type="similarity">
    <text evidence="2">Belongs to the methyltransferase superfamily. L-isoaspartyl/D-aspartyl protein methyltransferase family.</text>
</comment>
<evidence type="ECO:0000256" key="3">
    <source>
        <dbReference type="ARBA" id="ARBA00011890"/>
    </source>
</evidence>
<dbReference type="Gene3D" id="3.40.50.150">
    <property type="entry name" value="Vaccinia Virus protein VP39"/>
    <property type="match status" value="1"/>
</dbReference>
<gene>
    <name evidence="12" type="primary">fxlM</name>
    <name evidence="12" type="ORF">JQS43_14305</name>
</gene>
<dbReference type="PANTHER" id="PTHR11579">
    <property type="entry name" value="PROTEIN-L-ISOASPARTATE O-METHYLTRANSFERASE"/>
    <property type="match status" value="1"/>
</dbReference>
<dbReference type="Pfam" id="PF01135">
    <property type="entry name" value="PCMT"/>
    <property type="match status" value="1"/>
</dbReference>
<keyword evidence="6 12" id="KW-0489">Methyltransferase</keyword>
<dbReference type="NCBIfam" id="TIGR04364">
    <property type="entry name" value="methyltran_FxLD"/>
    <property type="match status" value="1"/>
</dbReference>
<evidence type="ECO:0000313" key="12">
    <source>
        <dbReference type="EMBL" id="QSB12852.1"/>
    </source>
</evidence>
<name>A0A895Y9A2_9ACTN</name>
<protein>
    <recommendedName>
        <fullName evidence="4">Protein-L-isoaspartate O-methyltransferase</fullName>
        <ecNumber evidence="3">2.1.1.77</ecNumber>
    </recommendedName>
    <alternativeName>
        <fullName evidence="11">L-isoaspartyl protein carboxyl methyltransferase</fullName>
    </alternativeName>
    <alternativeName>
        <fullName evidence="9">Protein L-isoaspartyl methyltransferase</fullName>
    </alternativeName>
    <alternativeName>
        <fullName evidence="10">Protein-beta-aspartate methyltransferase</fullName>
    </alternativeName>
</protein>
<dbReference type="GO" id="GO:0005737">
    <property type="term" value="C:cytoplasm"/>
    <property type="evidence" value="ECO:0007669"/>
    <property type="project" value="UniProtKB-SubCell"/>
</dbReference>
<dbReference type="InterPro" id="IPR000682">
    <property type="entry name" value="PCMT"/>
</dbReference>
<dbReference type="AlphaFoldDB" id="A0A895Y9A2"/>
<keyword evidence="5" id="KW-0963">Cytoplasm</keyword>
<evidence type="ECO:0000256" key="2">
    <source>
        <dbReference type="ARBA" id="ARBA00005369"/>
    </source>
</evidence>
<evidence type="ECO:0000256" key="7">
    <source>
        <dbReference type="ARBA" id="ARBA00022679"/>
    </source>
</evidence>
<evidence type="ECO:0000256" key="5">
    <source>
        <dbReference type="ARBA" id="ARBA00022490"/>
    </source>
</evidence>
<evidence type="ECO:0000256" key="1">
    <source>
        <dbReference type="ARBA" id="ARBA00004496"/>
    </source>
</evidence>
<keyword evidence="8" id="KW-0949">S-adenosyl-L-methionine</keyword>
<organism evidence="12 13">
    <name type="scientific">Natronosporangium hydrolyticum</name>
    <dbReference type="NCBI Taxonomy" id="2811111"/>
    <lineage>
        <taxon>Bacteria</taxon>
        <taxon>Bacillati</taxon>
        <taxon>Actinomycetota</taxon>
        <taxon>Actinomycetes</taxon>
        <taxon>Micromonosporales</taxon>
        <taxon>Micromonosporaceae</taxon>
        <taxon>Natronosporangium</taxon>
    </lineage>
</organism>